<dbReference type="GO" id="GO:0004674">
    <property type="term" value="F:protein serine/threonine kinase activity"/>
    <property type="evidence" value="ECO:0007669"/>
    <property type="project" value="UniProtKB-KW"/>
</dbReference>
<dbReference type="eggNOG" id="COG0515">
    <property type="taxonomic scope" value="Bacteria"/>
</dbReference>
<dbReference type="Proteomes" id="UP000005801">
    <property type="component" value="Unassembled WGS sequence"/>
</dbReference>
<keyword evidence="1" id="KW-0808">Transferase</keyword>
<organism evidence="10 11">
    <name type="scientific">Plesiocystis pacifica SIR-1</name>
    <dbReference type="NCBI Taxonomy" id="391625"/>
    <lineage>
        <taxon>Bacteria</taxon>
        <taxon>Pseudomonadati</taxon>
        <taxon>Myxococcota</taxon>
        <taxon>Polyangia</taxon>
        <taxon>Nannocystales</taxon>
        <taxon>Nannocystaceae</taxon>
        <taxon>Plesiocystis</taxon>
    </lineage>
</organism>
<evidence type="ECO:0000313" key="10">
    <source>
        <dbReference type="EMBL" id="EDM76192.1"/>
    </source>
</evidence>
<accession>A6GD34</accession>
<keyword evidence="8" id="KW-1133">Transmembrane helix</keyword>
<dbReference type="AlphaFoldDB" id="A6GD34"/>
<dbReference type="GO" id="GO:0005524">
    <property type="term" value="F:ATP binding"/>
    <property type="evidence" value="ECO:0007669"/>
    <property type="project" value="UniProtKB-UniRule"/>
</dbReference>
<evidence type="ECO:0000256" key="8">
    <source>
        <dbReference type="SAM" id="Phobius"/>
    </source>
</evidence>
<dbReference type="PROSITE" id="PS50011">
    <property type="entry name" value="PROTEIN_KINASE_DOM"/>
    <property type="match status" value="1"/>
</dbReference>
<evidence type="ECO:0000256" key="7">
    <source>
        <dbReference type="SAM" id="MobiDB-lite"/>
    </source>
</evidence>
<keyword evidence="10" id="KW-0723">Serine/threonine-protein kinase</keyword>
<dbReference type="PROSITE" id="PS00107">
    <property type="entry name" value="PROTEIN_KINASE_ATP"/>
    <property type="match status" value="1"/>
</dbReference>
<feature type="transmembrane region" description="Helical" evidence="8">
    <location>
        <begin position="265"/>
        <end position="285"/>
    </location>
</feature>
<feature type="transmembrane region" description="Helical" evidence="8">
    <location>
        <begin position="198"/>
        <end position="222"/>
    </location>
</feature>
<feature type="transmembrane region" description="Helical" evidence="8">
    <location>
        <begin position="325"/>
        <end position="348"/>
    </location>
</feature>
<feature type="compositionally biased region" description="Acidic residues" evidence="7">
    <location>
        <begin position="643"/>
        <end position="652"/>
    </location>
</feature>
<protein>
    <submittedName>
        <fullName evidence="10">Serine/threonine protein kinase</fullName>
    </submittedName>
</protein>
<dbReference type="InterPro" id="IPR011623">
    <property type="entry name" value="7TMR_DISM_rcpt_extracell_dom1"/>
</dbReference>
<dbReference type="InterPro" id="IPR000719">
    <property type="entry name" value="Prot_kinase_dom"/>
</dbReference>
<dbReference type="PANTHER" id="PTHR43289:SF33">
    <property type="entry name" value="SERINE_THREONINE KINASE 31"/>
    <property type="match status" value="1"/>
</dbReference>
<proteinExistence type="predicted"/>
<dbReference type="EMBL" id="ABCS01000070">
    <property type="protein sequence ID" value="EDM76192.1"/>
    <property type="molecule type" value="Genomic_DNA"/>
</dbReference>
<feature type="region of interest" description="Disordered" evidence="7">
    <location>
        <begin position="605"/>
        <end position="669"/>
    </location>
</feature>
<keyword evidence="11" id="KW-1185">Reference proteome</keyword>
<feature type="binding site" evidence="5">
    <location>
        <position position="479"/>
    </location>
    <ligand>
        <name>ATP</name>
        <dbReference type="ChEBI" id="CHEBI:30616"/>
    </ligand>
</feature>
<evidence type="ECO:0000256" key="2">
    <source>
        <dbReference type="ARBA" id="ARBA00022741"/>
    </source>
</evidence>
<feature type="transmembrane region" description="Helical" evidence="8">
    <location>
        <begin position="291"/>
        <end position="313"/>
    </location>
</feature>
<dbReference type="InterPro" id="IPR008271">
    <property type="entry name" value="Ser/Thr_kinase_AS"/>
</dbReference>
<feature type="compositionally biased region" description="Low complexity" evidence="7">
    <location>
        <begin position="653"/>
        <end position="669"/>
    </location>
</feature>
<evidence type="ECO:0000259" key="9">
    <source>
        <dbReference type="PROSITE" id="PS50011"/>
    </source>
</evidence>
<dbReference type="STRING" id="391625.PPSIR1_07563"/>
<feature type="domain" description="Protein kinase" evidence="9">
    <location>
        <begin position="450"/>
        <end position="778"/>
    </location>
</feature>
<keyword evidence="8" id="KW-0812">Transmembrane</keyword>
<dbReference type="InterPro" id="IPR011009">
    <property type="entry name" value="Kinase-like_dom_sf"/>
</dbReference>
<evidence type="ECO:0000256" key="1">
    <source>
        <dbReference type="ARBA" id="ARBA00022679"/>
    </source>
</evidence>
<dbReference type="SUPFAM" id="SSF56112">
    <property type="entry name" value="Protein kinase-like (PK-like)"/>
    <property type="match status" value="1"/>
</dbReference>
<keyword evidence="8" id="KW-0472">Membrane</keyword>
<dbReference type="PANTHER" id="PTHR43289">
    <property type="entry name" value="MITOGEN-ACTIVATED PROTEIN KINASE KINASE KINASE 20-RELATED"/>
    <property type="match status" value="1"/>
</dbReference>
<keyword evidence="2 5" id="KW-0547">Nucleotide-binding</keyword>
<comment type="caution">
    <text evidence="10">The sequence shown here is derived from an EMBL/GenBank/DDBJ whole genome shotgun (WGS) entry which is preliminary data.</text>
</comment>
<dbReference type="Pfam" id="PF00069">
    <property type="entry name" value="Pkinase"/>
    <property type="match status" value="2"/>
</dbReference>
<dbReference type="Gene3D" id="1.10.510.10">
    <property type="entry name" value="Transferase(Phosphotransferase) domain 1"/>
    <property type="match status" value="1"/>
</dbReference>
<feature type="transmembrane region" description="Helical" evidence="8">
    <location>
        <begin position="171"/>
        <end position="191"/>
    </location>
</feature>
<keyword evidence="3 10" id="KW-0418">Kinase</keyword>
<evidence type="ECO:0000256" key="5">
    <source>
        <dbReference type="PROSITE-ProRule" id="PRU10141"/>
    </source>
</evidence>
<dbReference type="CDD" id="cd14014">
    <property type="entry name" value="STKc_PknB_like"/>
    <property type="match status" value="1"/>
</dbReference>
<evidence type="ECO:0000256" key="6">
    <source>
        <dbReference type="SAM" id="Coils"/>
    </source>
</evidence>
<dbReference type="InterPro" id="IPR017441">
    <property type="entry name" value="Protein_kinase_ATP_BS"/>
</dbReference>
<dbReference type="PROSITE" id="PS00108">
    <property type="entry name" value="PROTEIN_KINASE_ST"/>
    <property type="match status" value="1"/>
</dbReference>
<evidence type="ECO:0000256" key="4">
    <source>
        <dbReference type="ARBA" id="ARBA00022840"/>
    </source>
</evidence>
<keyword evidence="4 5" id="KW-0067">ATP-binding</keyword>
<feature type="coiled-coil region" evidence="6">
    <location>
        <begin position="381"/>
        <end position="415"/>
    </location>
</feature>
<dbReference type="SMART" id="SM00220">
    <property type="entry name" value="S_TKc"/>
    <property type="match status" value="1"/>
</dbReference>
<keyword evidence="6" id="KW-0175">Coiled coil</keyword>
<feature type="transmembrane region" description="Helical" evidence="8">
    <location>
        <begin position="228"/>
        <end position="245"/>
    </location>
</feature>
<evidence type="ECO:0000313" key="11">
    <source>
        <dbReference type="Proteomes" id="UP000005801"/>
    </source>
</evidence>
<feature type="transmembrane region" description="Helical" evidence="8">
    <location>
        <begin position="354"/>
        <end position="373"/>
    </location>
</feature>
<gene>
    <name evidence="10" type="ORF">PPSIR1_07563</name>
</gene>
<dbReference type="Gene3D" id="3.30.200.20">
    <property type="entry name" value="Phosphorylase Kinase, domain 1"/>
    <property type="match status" value="1"/>
</dbReference>
<sequence length="793" mass="85332">MWPWLLILLALGTACVQGPSQTIDAFELDAGRQGQSVQSVQSVQTIELPAWFEDQVEPRTRYTLRAHVSLPPELRGQALDLSIPLLQAQLEVEADGERLHPDQRYAGYRVAHPRRWRVPARLSEDGELELALRIEHGWSQSAWLTNKPMLLPAGAPDPRARTIEAVNIRGSWLAVGLLTQIGLTCLLIYSLDRRRRPYMWFGIQALSATVYPAFTSGLTTWLGPLDTVLVELGLLAALTASLFFTHTHFDPSCLRTAGLSEPPRWLLGLLALAAVVAVLVPGPFVATTISAPAVVVAVAVTSVYQMVILVRLWRRGEVERHGDVGLLLAAWVGLSLGTWADLSCWLGFVDPLGGVRPAGLGLAAFALFLSLLLSRSHIRSLRESDALNVELGEQLEALELERSRTAALNEDLRAQIADRSAQLFTALALVEGAENSRQILLPGTEVNERYRIERVLGSGAMGMVYEVARLSDESRWAMKIASESSGTTLARLAREAHIASKIVDPNVVRVRDIDVSTQGFMYVILELVEGESLRKRLARGVLPAKEATSVLAQVARGLVALHAASVAHRDLKPENILLRTTEESAERGQAHAKIADFGISRLGTSELPELRRPAGTSSPDADTARELADPDPLEPDAAADGSEPADESEEATMSETSSPASSGGSLSSSLSLTRTGVLAGTPHYIAPELALGAPTTTLASDMFSFGVVAFETLAGIRPFAVPVALSLRRGESADLLDMSPLIVRDVDEALAQLIEGCLALDPEARPSAREAARVLETLAEAQAKDDGALSAAG</sequence>
<name>A6GD34_9BACT</name>
<evidence type="ECO:0000256" key="3">
    <source>
        <dbReference type="ARBA" id="ARBA00022777"/>
    </source>
</evidence>
<dbReference type="Pfam" id="PF07695">
    <property type="entry name" value="7TMR-DISM_7TM"/>
    <property type="match status" value="1"/>
</dbReference>
<reference evidence="10 11" key="1">
    <citation type="submission" date="2007-06" db="EMBL/GenBank/DDBJ databases">
        <authorList>
            <person name="Shimkets L."/>
            <person name="Ferriera S."/>
            <person name="Johnson J."/>
            <person name="Kravitz S."/>
            <person name="Beeson K."/>
            <person name="Sutton G."/>
            <person name="Rogers Y.-H."/>
            <person name="Friedman R."/>
            <person name="Frazier M."/>
            <person name="Venter J.C."/>
        </authorList>
    </citation>
    <scope>NUCLEOTIDE SEQUENCE [LARGE SCALE GENOMIC DNA]</scope>
    <source>
        <strain evidence="10 11">SIR-1</strain>
    </source>
</reference>